<dbReference type="GO" id="GO:0008233">
    <property type="term" value="F:peptidase activity"/>
    <property type="evidence" value="ECO:0007669"/>
    <property type="project" value="UniProtKB-KW"/>
</dbReference>
<dbReference type="AlphaFoldDB" id="A0ABD1WPI7"/>
<protein>
    <submittedName>
        <fullName evidence="5">Ulp1 protease family</fullName>
    </submittedName>
</protein>
<dbReference type="EMBL" id="JBFOLJ010000002">
    <property type="protein sequence ID" value="KAL2551606.1"/>
    <property type="molecule type" value="Genomic_DNA"/>
</dbReference>
<evidence type="ECO:0000256" key="1">
    <source>
        <dbReference type="ARBA" id="ARBA00005234"/>
    </source>
</evidence>
<accession>A0ABD1WPI7</accession>
<keyword evidence="3" id="KW-0378">Hydrolase</keyword>
<proteinExistence type="inferred from homology"/>
<keyword evidence="6" id="KW-1185">Reference proteome</keyword>
<dbReference type="Pfam" id="PF02902">
    <property type="entry name" value="Peptidase_C48"/>
    <property type="match status" value="1"/>
</dbReference>
<keyword evidence="2 5" id="KW-0645">Protease</keyword>
<reference evidence="6" key="1">
    <citation type="submission" date="2024-07" db="EMBL/GenBank/DDBJ databases">
        <title>Two chromosome-level genome assemblies of Korean endemic species Abeliophyllum distichum and Forsythia ovata (Oleaceae).</title>
        <authorList>
            <person name="Jang H."/>
        </authorList>
    </citation>
    <scope>NUCLEOTIDE SEQUENCE [LARGE SCALE GENOMIC DNA]</scope>
</reference>
<evidence type="ECO:0000256" key="3">
    <source>
        <dbReference type="ARBA" id="ARBA00022801"/>
    </source>
</evidence>
<dbReference type="InterPro" id="IPR003653">
    <property type="entry name" value="Peptidase_C48_C"/>
</dbReference>
<comment type="caution">
    <text evidence="5">The sequence shown here is derived from an EMBL/GenBank/DDBJ whole genome shotgun (WGS) entry which is preliminary data.</text>
</comment>
<name>A0ABD1WPI7_9LAMI</name>
<evidence type="ECO:0000313" key="5">
    <source>
        <dbReference type="EMBL" id="KAL2551606.1"/>
    </source>
</evidence>
<dbReference type="GO" id="GO:0006508">
    <property type="term" value="P:proteolysis"/>
    <property type="evidence" value="ECO:0007669"/>
    <property type="project" value="UniProtKB-KW"/>
</dbReference>
<dbReference type="SUPFAM" id="SSF54001">
    <property type="entry name" value="Cysteine proteinases"/>
    <property type="match status" value="1"/>
</dbReference>
<gene>
    <name evidence="5" type="ORF">Fot_05225</name>
</gene>
<organism evidence="5 6">
    <name type="scientific">Forsythia ovata</name>
    <dbReference type="NCBI Taxonomy" id="205694"/>
    <lineage>
        <taxon>Eukaryota</taxon>
        <taxon>Viridiplantae</taxon>
        <taxon>Streptophyta</taxon>
        <taxon>Embryophyta</taxon>
        <taxon>Tracheophyta</taxon>
        <taxon>Spermatophyta</taxon>
        <taxon>Magnoliopsida</taxon>
        <taxon>eudicotyledons</taxon>
        <taxon>Gunneridae</taxon>
        <taxon>Pentapetalae</taxon>
        <taxon>asterids</taxon>
        <taxon>lamiids</taxon>
        <taxon>Lamiales</taxon>
        <taxon>Oleaceae</taxon>
        <taxon>Forsythieae</taxon>
        <taxon>Forsythia</taxon>
    </lineage>
</organism>
<feature type="domain" description="Ubiquitin-like protease family profile" evidence="4">
    <location>
        <begin position="204"/>
        <end position="293"/>
    </location>
</feature>
<evidence type="ECO:0000313" key="6">
    <source>
        <dbReference type="Proteomes" id="UP001604277"/>
    </source>
</evidence>
<dbReference type="Proteomes" id="UP001604277">
    <property type="component" value="Unassembled WGS sequence"/>
</dbReference>
<evidence type="ECO:0000256" key="2">
    <source>
        <dbReference type="ARBA" id="ARBA00022670"/>
    </source>
</evidence>
<dbReference type="InterPro" id="IPR038765">
    <property type="entry name" value="Papain-like_cys_pep_sf"/>
</dbReference>
<comment type="similarity">
    <text evidence="1">Belongs to the peptidase C48 family.</text>
</comment>
<dbReference type="Gene3D" id="3.40.395.10">
    <property type="entry name" value="Adenoviral Proteinase, Chain A"/>
    <property type="match status" value="1"/>
</dbReference>
<sequence>MDQNGQHYPILRALTFLYCEIAYTKGVLREYFGEDDRENEGSEMKRIELVRAKISRRIRSGGREREKDLDGERKRIWGQLGPKNKGMMFGSSWAGIVEGKGRLMAKFWRWKNGEIGPTEGCTENPKVDKVFLRKKKRKVVATPDVEEQPQKKRVKKPSQWVNSPYTTKGQWIKHVDATTIDLFRDVDTVKDKEFSKWYNQLSDRSCSTDDQIRVDLKPMTKILLMLLKKINIVFDALAIERITTTSKQSNSGDCGVYAIKYIKFLSIGRQLELVNGFHVQKWRRKLAVELYTIDCTP</sequence>
<evidence type="ECO:0000259" key="4">
    <source>
        <dbReference type="Pfam" id="PF02902"/>
    </source>
</evidence>